<organism evidence="2 3">
    <name type="scientific">Candidatus Gottesmanbacteria bacterium GW2011_GWA2_47_9</name>
    <dbReference type="NCBI Taxonomy" id="1618445"/>
    <lineage>
        <taxon>Bacteria</taxon>
        <taxon>Candidatus Gottesmaniibacteriota</taxon>
    </lineage>
</organism>
<evidence type="ECO:0000313" key="2">
    <source>
        <dbReference type="EMBL" id="KKU87195.1"/>
    </source>
</evidence>
<feature type="domain" description="PD-(D/E)XK endonuclease-like" evidence="1">
    <location>
        <begin position="11"/>
        <end position="63"/>
    </location>
</feature>
<dbReference type="AlphaFoldDB" id="A0A0G1WYA6"/>
<dbReference type="EMBL" id="LCOY01000035">
    <property type="protein sequence ID" value="KKU87195.1"/>
    <property type="molecule type" value="Genomic_DNA"/>
</dbReference>
<protein>
    <recommendedName>
        <fullName evidence="1">PD-(D/E)XK endonuclease-like domain-containing protein</fullName>
    </recommendedName>
</protein>
<name>A0A0G1WYA6_9BACT</name>
<dbReference type="Proteomes" id="UP000034739">
    <property type="component" value="Unassembled WGS sequence"/>
</dbReference>
<sequence>MAKDKFTATWVSHTSIADFLNCPRAYYLRNVYRRPETNHKIQLVSPPLSLGSAIHEVLESLSVLPTKVRFTEPLLSKFDLA</sequence>
<accession>A0A0G1WYA6</accession>
<dbReference type="InterPro" id="IPR038726">
    <property type="entry name" value="PDDEXK_AddAB-type"/>
</dbReference>
<dbReference type="Pfam" id="PF12705">
    <property type="entry name" value="PDDEXK_1"/>
    <property type="match status" value="1"/>
</dbReference>
<evidence type="ECO:0000313" key="3">
    <source>
        <dbReference type="Proteomes" id="UP000034739"/>
    </source>
</evidence>
<evidence type="ECO:0000259" key="1">
    <source>
        <dbReference type="Pfam" id="PF12705"/>
    </source>
</evidence>
<reference evidence="2 3" key="1">
    <citation type="journal article" date="2015" name="Nature">
        <title>rRNA introns, odd ribosomes, and small enigmatic genomes across a large radiation of phyla.</title>
        <authorList>
            <person name="Brown C.T."/>
            <person name="Hug L.A."/>
            <person name="Thomas B.C."/>
            <person name="Sharon I."/>
            <person name="Castelle C.J."/>
            <person name="Singh A."/>
            <person name="Wilkins M.J."/>
            <person name="Williams K.H."/>
            <person name="Banfield J.F."/>
        </authorList>
    </citation>
    <scope>NUCLEOTIDE SEQUENCE [LARGE SCALE GENOMIC DNA]</scope>
</reference>
<comment type="caution">
    <text evidence="2">The sequence shown here is derived from an EMBL/GenBank/DDBJ whole genome shotgun (WGS) entry which is preliminary data.</text>
</comment>
<proteinExistence type="predicted"/>
<gene>
    <name evidence="2" type="ORF">UY16_C0035G0009</name>
</gene>